<dbReference type="NCBIfam" id="NF010120">
    <property type="entry name" value="PRK13596.1"/>
    <property type="match status" value="1"/>
</dbReference>
<dbReference type="InterPro" id="IPR037207">
    <property type="entry name" value="Nuop51_4Fe4S-bd_sf"/>
</dbReference>
<keyword evidence="3" id="KW-0479">Metal-binding</keyword>
<keyword evidence="2" id="KW-0004">4Fe-4S</keyword>
<dbReference type="FunFam" id="1.20.1440.230:FF:000001">
    <property type="entry name" value="Mitochondrial NADH dehydrogenase flavoprotein 1"/>
    <property type="match status" value="1"/>
</dbReference>
<dbReference type="SUPFAM" id="SSF51971">
    <property type="entry name" value="Nucleotide-binding domain"/>
    <property type="match status" value="1"/>
</dbReference>
<name>A0A7V1EIB8_UNCW3</name>
<evidence type="ECO:0000256" key="3">
    <source>
        <dbReference type="ARBA" id="ARBA00022723"/>
    </source>
</evidence>
<evidence type="ECO:0000256" key="5">
    <source>
        <dbReference type="ARBA" id="ARBA00023014"/>
    </source>
</evidence>
<dbReference type="FunFam" id="3.40.50.11540:FF:000001">
    <property type="entry name" value="NADH dehydrogenase [ubiquinone] flavoprotein 1, mitochondrial"/>
    <property type="match status" value="1"/>
</dbReference>
<accession>A0A7V1EIB8</accession>
<dbReference type="Pfam" id="PF14691">
    <property type="entry name" value="Fer4_20"/>
    <property type="match status" value="1"/>
</dbReference>
<gene>
    <name evidence="7" type="primary">nuoF</name>
    <name evidence="7" type="ORF">ENP86_07610</name>
</gene>
<protein>
    <submittedName>
        <fullName evidence="7">NADH-quinone oxidoreductase subunit NuoF</fullName>
    </submittedName>
</protein>
<dbReference type="Gene3D" id="6.10.250.1450">
    <property type="match status" value="1"/>
</dbReference>
<dbReference type="InterPro" id="IPR028261">
    <property type="entry name" value="DPD_II"/>
</dbReference>
<comment type="caution">
    <text evidence="7">The sequence shown here is derived from an EMBL/GenBank/DDBJ whole genome shotgun (WGS) entry which is preliminary data.</text>
</comment>
<proteinExistence type="inferred from homology"/>
<dbReference type="SUPFAM" id="SSF46548">
    <property type="entry name" value="alpha-helical ferredoxin"/>
    <property type="match status" value="2"/>
</dbReference>
<dbReference type="Gene3D" id="3.40.30.10">
    <property type="entry name" value="Glutaredoxin"/>
    <property type="match status" value="1"/>
</dbReference>
<dbReference type="SUPFAM" id="SSF142019">
    <property type="entry name" value="Nqo1 FMN-binding domain-like"/>
    <property type="match status" value="1"/>
</dbReference>
<reference evidence="7" key="1">
    <citation type="journal article" date="2020" name="mSystems">
        <title>Genome- and Community-Level Interaction Insights into Carbon Utilization and Element Cycling Functions of Hydrothermarchaeota in Hydrothermal Sediment.</title>
        <authorList>
            <person name="Zhou Z."/>
            <person name="Liu Y."/>
            <person name="Xu W."/>
            <person name="Pan J."/>
            <person name="Luo Z.H."/>
            <person name="Li M."/>
        </authorList>
    </citation>
    <scope>NUCLEOTIDE SEQUENCE [LARGE SCALE GENOMIC DNA]</scope>
    <source>
        <strain evidence="7">SpSt-258</strain>
    </source>
</reference>
<keyword evidence="4" id="KW-0408">Iron</keyword>
<dbReference type="InterPro" id="IPR023753">
    <property type="entry name" value="FAD/NAD-binding_dom"/>
</dbReference>
<dbReference type="GO" id="GO:0051539">
    <property type="term" value="F:4 iron, 4 sulfur cluster binding"/>
    <property type="evidence" value="ECO:0007669"/>
    <property type="project" value="UniProtKB-KW"/>
</dbReference>
<dbReference type="InterPro" id="IPR037225">
    <property type="entry name" value="Nuo51_FMN-bd_sf"/>
</dbReference>
<dbReference type="Pfam" id="PF07992">
    <property type="entry name" value="Pyr_redox_2"/>
    <property type="match status" value="1"/>
</dbReference>
<evidence type="ECO:0000313" key="7">
    <source>
        <dbReference type="EMBL" id="HDY59400.1"/>
    </source>
</evidence>
<evidence type="ECO:0000256" key="4">
    <source>
        <dbReference type="ARBA" id="ARBA00023004"/>
    </source>
</evidence>
<dbReference type="SUPFAM" id="SSF52833">
    <property type="entry name" value="Thioredoxin-like"/>
    <property type="match status" value="1"/>
</dbReference>
<dbReference type="Gene3D" id="3.10.20.600">
    <property type="match status" value="1"/>
</dbReference>
<dbReference type="SUPFAM" id="SSF142984">
    <property type="entry name" value="Nqo1 middle domain-like"/>
    <property type="match status" value="1"/>
</dbReference>
<dbReference type="EMBL" id="DSKY01000020">
    <property type="protein sequence ID" value="HDY59400.1"/>
    <property type="molecule type" value="Genomic_DNA"/>
</dbReference>
<dbReference type="PROSITE" id="PS51257">
    <property type="entry name" value="PROKAR_LIPOPROTEIN"/>
    <property type="match status" value="1"/>
</dbReference>
<evidence type="ECO:0000256" key="1">
    <source>
        <dbReference type="ARBA" id="ARBA00007523"/>
    </source>
</evidence>
<dbReference type="InterPro" id="IPR011538">
    <property type="entry name" value="Nuo51_FMN-bd"/>
</dbReference>
<dbReference type="InterPro" id="IPR019575">
    <property type="entry name" value="Nuop51_4Fe4S-bd"/>
</dbReference>
<feature type="domain" description="NADH-ubiquinone oxidoreductase 51kDa subunit iron-sulphur binding" evidence="6">
    <location>
        <begin position="440"/>
        <end position="485"/>
    </location>
</feature>
<dbReference type="Gene3D" id="3.40.50.11540">
    <property type="entry name" value="NADH-ubiquinone oxidoreductase 51kDa subunit"/>
    <property type="match status" value="1"/>
</dbReference>
<dbReference type="PANTHER" id="PTHR43578:SF3">
    <property type="entry name" value="NADH-QUINONE OXIDOREDUCTASE SUBUNIT F"/>
    <property type="match status" value="1"/>
</dbReference>
<dbReference type="CDD" id="cd02980">
    <property type="entry name" value="TRX_Fd_family"/>
    <property type="match status" value="1"/>
</dbReference>
<dbReference type="Pfam" id="PF01257">
    <property type="entry name" value="2Fe-2S_thioredx"/>
    <property type="match status" value="1"/>
</dbReference>
<dbReference type="SMART" id="SM00928">
    <property type="entry name" value="NADH_4Fe-4S"/>
    <property type="match status" value="1"/>
</dbReference>
<keyword evidence="5" id="KW-0411">Iron-sulfur</keyword>
<comment type="similarity">
    <text evidence="1">Belongs to the complex I 51 kDa subunit family.</text>
</comment>
<dbReference type="Pfam" id="PF01512">
    <property type="entry name" value="Complex1_51K"/>
    <property type="match status" value="1"/>
</dbReference>
<dbReference type="InterPro" id="IPR036249">
    <property type="entry name" value="Thioredoxin-like_sf"/>
</dbReference>
<dbReference type="PRINTS" id="PR00419">
    <property type="entry name" value="ADXRDTASE"/>
</dbReference>
<sequence length="1025" mass="112704">MKNYRLHLLVCAGTGCVAGGSYEIREALLKEINKRKLQDEVAVIATVCNGFCERGPIVVVQPDGIFYQRLKKEDIPLLVEEHLIKGRPVKKLMYTPPAETMPVPKMSDIGFFKLQRLIVLRNRGRIDPENIEEYIAFDGYKALEKALTKMTPEEIIQEIKESGLRGRGGAGFPTGLKWERCRKQPGDSKYIICNGDEGDPGAFMDRSVLEADPHSVIEGMIIGAKAIGAKRGYIYVRTEYPLALQRIKIAIEQAKEYGLLGENILGTGFDFDIEVSRGAGAFVSGEETSLIAAIEGRIGVPKQRPPYPVQKGLWGKPTVINNVETWANVPQIIEKGAKWFSSIGTETSKGTKIFSLVGKINNTGLVEVPMGIKLKDIIYEIGGGVPKGKKFKAVQTGGPSGGCIPEKLLDLPIDYESLKKAGSIMGSGGMIVMDEDTCMVDVAKYFMNFLRDESCGKCLSCREGTQRMWEILGKITDGEGTMEDLEVLEELAYAVKDASMCGLGQTAANPVLSTLKYFKDEYIAHIKYKRCPAVVCKNIISSPCQHACPISTEAPAYIGYIAHGEFDKAYEIIVKDNPLLSVCGRVCNHPCEAKCRAGQGGEPIAIRALKRFAAEYGDGKKSVSVQKPSGEKVAIIGSGPAGLMAGFHLAKKGYAPMIFEALPVVGGMLAVGIPEYRLPRDMLKKDIQRIIDAGVEIKTNKKLGKDFTIESLLKDGYKAIFVAIGAHKSVKLAIPNEETEGVIPAMEFLTNIHLNKKVKIGKKVAIIGGGNSAVDAARVANRLPDVEKVTILYRRTRAEMPAYPEEIESAIEEGIDIQYLTAPVRVIKKDNKVAGLECVRMRLGDVDESGRRRPIPIKGSEFVIDIDTLISAISEQPDITCLGSDHKFNITGWNTFDVNPETLATNIPGVFAGGDAIRGPSTVIEAMADGKKVAESIDRYIKGEKMEFEYKVTRPSVYVEPVKLTERELLENKRQKTRKLEIKKRIKNFEEVDLGLDKISAVKEAKRCLRCDLEVKSLDEKKEQK</sequence>
<evidence type="ECO:0000256" key="2">
    <source>
        <dbReference type="ARBA" id="ARBA00022485"/>
    </source>
</evidence>
<evidence type="ECO:0000259" key="6">
    <source>
        <dbReference type="SMART" id="SM00928"/>
    </source>
</evidence>
<dbReference type="Gene3D" id="1.20.1440.230">
    <property type="entry name" value="NADH-ubiquinone oxidoreductase 51kDa subunit, iron-sulphur binding domain"/>
    <property type="match status" value="1"/>
</dbReference>
<organism evidence="7">
    <name type="scientific">candidate division WOR-3 bacterium</name>
    <dbReference type="NCBI Taxonomy" id="2052148"/>
    <lineage>
        <taxon>Bacteria</taxon>
        <taxon>Bacteria division WOR-3</taxon>
    </lineage>
</organism>
<dbReference type="InterPro" id="IPR036188">
    <property type="entry name" value="FAD/NAD-bd_sf"/>
</dbReference>
<dbReference type="PANTHER" id="PTHR43578">
    <property type="entry name" value="NADH-QUINONE OXIDOREDUCTASE SUBUNIT F"/>
    <property type="match status" value="1"/>
</dbReference>
<dbReference type="Gene3D" id="3.50.50.60">
    <property type="entry name" value="FAD/NAD(P)-binding domain"/>
    <property type="match status" value="3"/>
</dbReference>
<dbReference type="AlphaFoldDB" id="A0A7V1EIB8"/>
<dbReference type="Pfam" id="PF10589">
    <property type="entry name" value="NADH_4Fe-4S"/>
    <property type="match status" value="1"/>
</dbReference>
<dbReference type="GO" id="GO:0016491">
    <property type="term" value="F:oxidoreductase activity"/>
    <property type="evidence" value="ECO:0007669"/>
    <property type="project" value="InterPro"/>
</dbReference>
<dbReference type="GO" id="GO:0046872">
    <property type="term" value="F:metal ion binding"/>
    <property type="evidence" value="ECO:0007669"/>
    <property type="project" value="UniProtKB-KW"/>
</dbReference>
<dbReference type="SUPFAM" id="SSF140490">
    <property type="entry name" value="Nqo1C-terminal domain-like"/>
    <property type="match status" value="1"/>
</dbReference>